<evidence type="ECO:0000313" key="2">
    <source>
        <dbReference type="EMBL" id="VEF10736.1"/>
    </source>
</evidence>
<dbReference type="AlphaFoldDB" id="A0A448DVA7"/>
<reference evidence="2 3" key="1">
    <citation type="submission" date="2018-12" db="EMBL/GenBank/DDBJ databases">
        <authorList>
            <consortium name="Pathogen Informatics"/>
        </authorList>
    </citation>
    <scope>NUCLEOTIDE SEQUENCE [LARGE SCALE GENOMIC DNA]</scope>
    <source>
        <strain evidence="2 3">NCTC9428</strain>
    </source>
</reference>
<feature type="region of interest" description="Disordered" evidence="1">
    <location>
        <begin position="1"/>
        <end position="54"/>
    </location>
</feature>
<organism evidence="2 3">
    <name type="scientific">Pseudomonas fluorescens</name>
    <dbReference type="NCBI Taxonomy" id="294"/>
    <lineage>
        <taxon>Bacteria</taxon>
        <taxon>Pseudomonadati</taxon>
        <taxon>Pseudomonadota</taxon>
        <taxon>Gammaproteobacteria</taxon>
        <taxon>Pseudomonadales</taxon>
        <taxon>Pseudomonadaceae</taxon>
        <taxon>Pseudomonas</taxon>
    </lineage>
</organism>
<feature type="compositionally biased region" description="Acidic residues" evidence="1">
    <location>
        <begin position="34"/>
        <end position="47"/>
    </location>
</feature>
<gene>
    <name evidence="2" type="ORF">NCTC9428_02344</name>
</gene>
<sequence length="54" mass="6044">MNDPKFPSEEQGGFDPIPKRPEPNSPAHTTAIPEEPDPNLPEDEDPEKFDRSSN</sequence>
<dbReference type="Proteomes" id="UP000281909">
    <property type="component" value="Chromosome"/>
</dbReference>
<dbReference type="RefSeq" id="WP_172604471.1">
    <property type="nucleotide sequence ID" value="NZ_LR134318.1"/>
</dbReference>
<evidence type="ECO:0000313" key="3">
    <source>
        <dbReference type="Proteomes" id="UP000281909"/>
    </source>
</evidence>
<accession>A0A448DVA7</accession>
<dbReference type="EMBL" id="LR134318">
    <property type="protein sequence ID" value="VEF10736.1"/>
    <property type="molecule type" value="Genomic_DNA"/>
</dbReference>
<protein>
    <submittedName>
        <fullName evidence="2">Uncharacterized protein</fullName>
    </submittedName>
</protein>
<name>A0A448DVA7_PSEFL</name>
<evidence type="ECO:0000256" key="1">
    <source>
        <dbReference type="SAM" id="MobiDB-lite"/>
    </source>
</evidence>
<proteinExistence type="predicted"/>